<keyword evidence="3" id="KW-1185">Reference proteome</keyword>
<accession>A0A9W6IYQ0</accession>
<gene>
    <name evidence="2" type="ORF">GCM10008179_02740</name>
</gene>
<protein>
    <recommendedName>
        <fullName evidence="4">DUF2946 domain-containing protein</fullName>
    </recommendedName>
</protein>
<organism evidence="2 3">
    <name type="scientific">Hansschlegelia plantiphila</name>
    <dbReference type="NCBI Taxonomy" id="374655"/>
    <lineage>
        <taxon>Bacteria</taxon>
        <taxon>Pseudomonadati</taxon>
        <taxon>Pseudomonadota</taxon>
        <taxon>Alphaproteobacteria</taxon>
        <taxon>Hyphomicrobiales</taxon>
        <taxon>Methylopilaceae</taxon>
        <taxon>Hansschlegelia</taxon>
    </lineage>
</organism>
<dbReference type="Proteomes" id="UP001143372">
    <property type="component" value="Unassembled WGS sequence"/>
</dbReference>
<evidence type="ECO:0000313" key="2">
    <source>
        <dbReference type="EMBL" id="GLK66636.1"/>
    </source>
</evidence>
<reference evidence="2" key="2">
    <citation type="submission" date="2023-01" db="EMBL/GenBank/DDBJ databases">
        <authorList>
            <person name="Sun Q."/>
            <person name="Evtushenko L."/>
        </authorList>
    </citation>
    <scope>NUCLEOTIDE SEQUENCE</scope>
    <source>
        <strain evidence="2">VKM B-2347</strain>
    </source>
</reference>
<proteinExistence type="predicted"/>
<dbReference type="EMBL" id="BSFI01000001">
    <property type="protein sequence ID" value="GLK66636.1"/>
    <property type="molecule type" value="Genomic_DNA"/>
</dbReference>
<evidence type="ECO:0008006" key="4">
    <source>
        <dbReference type="Google" id="ProtNLM"/>
    </source>
</evidence>
<comment type="caution">
    <text evidence="2">The sequence shown here is derived from an EMBL/GenBank/DDBJ whole genome shotgun (WGS) entry which is preliminary data.</text>
</comment>
<dbReference type="AlphaFoldDB" id="A0A9W6IYQ0"/>
<evidence type="ECO:0000256" key="1">
    <source>
        <dbReference type="SAM" id="SignalP"/>
    </source>
</evidence>
<sequence>MTLLRLLTVLIAFGLFAGSEAGMASPCMWDSHASQGDAAPVHHSDHERGAAHMAKACCAAMCCATLASIEAQPVMRGLAVEPYARPDRPARSAILAVASPPPRR</sequence>
<feature type="signal peptide" evidence="1">
    <location>
        <begin position="1"/>
        <end position="24"/>
    </location>
</feature>
<keyword evidence="1" id="KW-0732">Signal</keyword>
<evidence type="ECO:0000313" key="3">
    <source>
        <dbReference type="Proteomes" id="UP001143372"/>
    </source>
</evidence>
<reference evidence="2" key="1">
    <citation type="journal article" date="2014" name="Int. J. Syst. Evol. Microbiol.">
        <title>Complete genome sequence of Corynebacterium casei LMG S-19264T (=DSM 44701T), isolated from a smear-ripened cheese.</title>
        <authorList>
            <consortium name="US DOE Joint Genome Institute (JGI-PGF)"/>
            <person name="Walter F."/>
            <person name="Albersmeier A."/>
            <person name="Kalinowski J."/>
            <person name="Ruckert C."/>
        </authorList>
    </citation>
    <scope>NUCLEOTIDE SEQUENCE</scope>
    <source>
        <strain evidence="2">VKM B-2347</strain>
    </source>
</reference>
<feature type="chain" id="PRO_5040838700" description="DUF2946 domain-containing protein" evidence="1">
    <location>
        <begin position="25"/>
        <end position="104"/>
    </location>
</feature>
<dbReference type="RefSeq" id="WP_271166894.1">
    <property type="nucleotide sequence ID" value="NZ_BSFI01000001.1"/>
</dbReference>
<name>A0A9W6IYQ0_9HYPH</name>